<dbReference type="EMBL" id="SRPY01000037">
    <property type="protein sequence ID" value="KAG5929866.1"/>
    <property type="molecule type" value="Genomic_DNA"/>
</dbReference>
<accession>A0A8K0JC81</accession>
<evidence type="ECO:0000256" key="1">
    <source>
        <dbReference type="SAM" id="MobiDB-lite"/>
    </source>
</evidence>
<feature type="compositionally biased region" description="Polar residues" evidence="1">
    <location>
        <begin position="107"/>
        <end position="121"/>
    </location>
</feature>
<feature type="compositionally biased region" description="Basic and acidic residues" evidence="1">
    <location>
        <begin position="30"/>
        <end position="41"/>
    </location>
</feature>
<feature type="compositionally biased region" description="Basic residues" evidence="1">
    <location>
        <begin position="42"/>
        <end position="53"/>
    </location>
</feature>
<proteinExistence type="predicted"/>
<comment type="caution">
    <text evidence="2">The sequence shown here is derived from an EMBL/GenBank/DDBJ whole genome shotgun (WGS) entry which is preliminary data.</text>
</comment>
<protein>
    <submittedName>
        <fullName evidence="2">Uncharacterized protein</fullName>
    </submittedName>
</protein>
<feature type="region of interest" description="Disordered" evidence="1">
    <location>
        <begin position="30"/>
        <end position="62"/>
    </location>
</feature>
<name>A0A8K0JC81_9HYPO</name>
<dbReference type="Proteomes" id="UP000811619">
    <property type="component" value="Unassembled WGS sequence"/>
</dbReference>
<evidence type="ECO:0000313" key="3">
    <source>
        <dbReference type="Proteomes" id="UP000811619"/>
    </source>
</evidence>
<reference evidence="2" key="1">
    <citation type="journal article" date="2020" name="bioRxiv">
        <title>Whole genome comparisons of ergot fungi reveals the divergence and evolution of species within the genus Claviceps are the result of varying mechanisms driving genome evolution and host range expansion.</title>
        <authorList>
            <person name="Wyka S.A."/>
            <person name="Mondo S.J."/>
            <person name="Liu M."/>
            <person name="Dettman J."/>
            <person name="Nalam V."/>
            <person name="Broders K.D."/>
        </authorList>
    </citation>
    <scope>NUCLEOTIDE SEQUENCE</scope>
    <source>
        <strain evidence="2">CCC 489</strain>
    </source>
</reference>
<evidence type="ECO:0000313" key="2">
    <source>
        <dbReference type="EMBL" id="KAG5929866.1"/>
    </source>
</evidence>
<feature type="region of interest" description="Disordered" evidence="1">
    <location>
        <begin position="178"/>
        <end position="200"/>
    </location>
</feature>
<feature type="compositionally biased region" description="Polar residues" evidence="1">
    <location>
        <begin position="181"/>
        <end position="190"/>
    </location>
</feature>
<organism evidence="2 3">
    <name type="scientific">Claviceps africana</name>
    <dbReference type="NCBI Taxonomy" id="83212"/>
    <lineage>
        <taxon>Eukaryota</taxon>
        <taxon>Fungi</taxon>
        <taxon>Dikarya</taxon>
        <taxon>Ascomycota</taxon>
        <taxon>Pezizomycotina</taxon>
        <taxon>Sordariomycetes</taxon>
        <taxon>Hypocreomycetidae</taxon>
        <taxon>Hypocreales</taxon>
        <taxon>Clavicipitaceae</taxon>
        <taxon>Claviceps</taxon>
    </lineage>
</organism>
<dbReference type="OrthoDB" id="5229017at2759"/>
<dbReference type="AlphaFoldDB" id="A0A8K0JC81"/>
<gene>
    <name evidence="2" type="ORF">E4U42_004258</name>
</gene>
<keyword evidence="3" id="KW-1185">Reference proteome</keyword>
<feature type="region of interest" description="Disordered" evidence="1">
    <location>
        <begin position="100"/>
        <end position="121"/>
    </location>
</feature>
<sequence length="499" mass="56315">MGPSPVKRRVQQPLTIRVNLTEGQMDKLTEAISHKVDDSPKNKARLSRPKCKSPAKDDDRSDGYVLPAVAFGDTQPSRSALHNKLEDPLLDEVLQRKATLAKRRNRTTPSPIKTLPSSLNPRCSTEHVSQCIKNHKDHEMQEFVTPGSRSSYYEESTNINTPFGNLEIGQPVHQAIENRHNSGTNNTTPELPSEYPRRQQSLAQKLKRSQNSVIENGGWPHVSSTILSDPLPYLATRERPQNLHSMPAPSSQSSPMPFYFRGQGYPTTKRGEKTMIGSNGWLESTETSFEFGKKPQSKRSAFVDTIKKIAKDVTAEFNPSFRRPNVTVSDFSSTQLAISLDAREQSLLYCELEFHLTSALNDYLVLEFEKGHVLVTNLKKISDAWLQHGRPRVISFRYDLETQLELVALHLNEFSFYGRHQSNPSEISGLLCAMQTNARAMRIRTFCQPDSVIAKQLIDAQSLFNLLNVSRAPQHALAEIAHFFKTIVEREIGDREEPV</sequence>